<evidence type="ECO:0000313" key="3">
    <source>
        <dbReference type="Proteomes" id="UP000654345"/>
    </source>
</evidence>
<gene>
    <name evidence="2" type="ORF">KSB_94610</name>
</gene>
<comment type="caution">
    <text evidence="2">The sequence shown here is derived from an EMBL/GenBank/DDBJ whole genome shotgun (WGS) entry which is preliminary data.</text>
</comment>
<keyword evidence="1" id="KW-1133">Transmembrane helix</keyword>
<dbReference type="Proteomes" id="UP000654345">
    <property type="component" value="Unassembled WGS sequence"/>
</dbReference>
<feature type="transmembrane region" description="Helical" evidence="1">
    <location>
        <begin position="43"/>
        <end position="65"/>
    </location>
</feature>
<reference evidence="2 3" key="1">
    <citation type="journal article" date="2021" name="Int. J. Syst. Evol. Microbiol.">
        <title>Reticulibacter mediterranei gen. nov., sp. nov., within the new family Reticulibacteraceae fam. nov., and Ktedonospora formicarum gen. nov., sp. nov., Ktedonobacter robiniae sp. nov., Dictyobacter formicarum sp. nov. and Dictyobacter arantiisoli sp. nov., belonging to the class Ktedonobacteria.</title>
        <authorList>
            <person name="Yabe S."/>
            <person name="Zheng Y."/>
            <person name="Wang C.M."/>
            <person name="Sakai Y."/>
            <person name="Abe K."/>
            <person name="Yokota A."/>
            <person name="Donadio S."/>
            <person name="Cavaletti L."/>
            <person name="Monciardini P."/>
        </authorList>
    </citation>
    <scope>NUCLEOTIDE SEQUENCE [LARGE SCALE GENOMIC DNA]</scope>
    <source>
        <strain evidence="2 3">SOSP1-30</strain>
    </source>
</reference>
<accession>A0ABQ3V6V8</accession>
<name>A0ABQ3V6V8_9CHLR</name>
<dbReference type="EMBL" id="BNJG01000008">
    <property type="protein sequence ID" value="GHO60986.1"/>
    <property type="molecule type" value="Genomic_DNA"/>
</dbReference>
<sequence length="265" mass="29896">MNPLLFLIAFLGAFTGEWLLLGLWIAGLFLLASGIAEIGHFSLEFILFSEGLAFLASILTLVWWFRRSRPNTHTTSVAPTITSSTPPVSAQKVPVCLRASAAPAVLHLNTPYNSGNITITVHEYKKRRAFRPMLNRFEAGWKEQGQPKTWFVELQCTIRNNSTDQVYIWGQLEEIVPDDVMPHPPHKLRQFPPINADDSNDIVPGSADLTHIKHRFEVKDLIETNVFFKLNESMNLQMMAFSLYVSSTQSGVYSEYPPLFSIDVS</sequence>
<protein>
    <recommendedName>
        <fullName evidence="4">DUF4131 domain-containing protein</fullName>
    </recommendedName>
</protein>
<keyword evidence="3" id="KW-1185">Reference proteome</keyword>
<keyword evidence="1" id="KW-0472">Membrane</keyword>
<organism evidence="2 3">
    <name type="scientific">Ktedonobacter robiniae</name>
    <dbReference type="NCBI Taxonomy" id="2778365"/>
    <lineage>
        <taxon>Bacteria</taxon>
        <taxon>Bacillati</taxon>
        <taxon>Chloroflexota</taxon>
        <taxon>Ktedonobacteria</taxon>
        <taxon>Ktedonobacterales</taxon>
        <taxon>Ktedonobacteraceae</taxon>
        <taxon>Ktedonobacter</taxon>
    </lineage>
</organism>
<dbReference type="RefSeq" id="WP_201377001.1">
    <property type="nucleotide sequence ID" value="NZ_BNJG01000008.1"/>
</dbReference>
<evidence type="ECO:0008006" key="4">
    <source>
        <dbReference type="Google" id="ProtNLM"/>
    </source>
</evidence>
<feature type="transmembrane region" description="Helical" evidence="1">
    <location>
        <begin position="6"/>
        <end position="31"/>
    </location>
</feature>
<evidence type="ECO:0000256" key="1">
    <source>
        <dbReference type="SAM" id="Phobius"/>
    </source>
</evidence>
<proteinExistence type="predicted"/>
<evidence type="ECO:0000313" key="2">
    <source>
        <dbReference type="EMBL" id="GHO60986.1"/>
    </source>
</evidence>
<keyword evidence="1" id="KW-0812">Transmembrane</keyword>